<evidence type="ECO:0000313" key="2">
    <source>
        <dbReference type="Proteomes" id="UP000005341"/>
    </source>
</evidence>
<dbReference type="EMBL" id="ADOG01000011">
    <property type="protein sequence ID" value="EFM92294.1"/>
    <property type="molecule type" value="Genomic_DNA"/>
</dbReference>
<dbReference type="Proteomes" id="UP000005341">
    <property type="component" value="Unassembled WGS sequence"/>
</dbReference>
<dbReference type="AlphaFoldDB" id="A0A828PTB8"/>
<comment type="caution">
    <text evidence="1">The sequence shown here is derived from an EMBL/GenBank/DDBJ whole genome shotgun (WGS) entry which is preliminary data.</text>
</comment>
<gene>
    <name evidence="1" type="ORF">appser6_8740</name>
</gene>
<organism evidence="1 2">
    <name type="scientific">Actinobacillus pleuropneumoniae serovar 6 str. Femo</name>
    <dbReference type="NCBI Taxonomy" id="754256"/>
    <lineage>
        <taxon>Bacteria</taxon>
        <taxon>Pseudomonadati</taxon>
        <taxon>Pseudomonadota</taxon>
        <taxon>Gammaproteobacteria</taxon>
        <taxon>Pasteurellales</taxon>
        <taxon>Pasteurellaceae</taxon>
        <taxon>Actinobacillus</taxon>
    </lineage>
</organism>
<name>A0A828PTB8_ACTPL</name>
<sequence>MCDILPEIQKNARIKTDILYSYFKICDNKKHFLVRATDYAVH</sequence>
<evidence type="ECO:0000313" key="1">
    <source>
        <dbReference type="EMBL" id="EFM92294.1"/>
    </source>
</evidence>
<reference evidence="1 2" key="1">
    <citation type="journal article" date="2010" name="J. Bacteriol.">
        <title>Comparative genomic characterization of Actinobacillus pleuropneumoniae.</title>
        <authorList>
            <person name="Xu Z."/>
            <person name="Chen X."/>
            <person name="Li L."/>
            <person name="Li T."/>
            <person name="Wang S."/>
            <person name="Chen H."/>
            <person name="Zhou R."/>
        </authorList>
    </citation>
    <scope>NUCLEOTIDE SEQUENCE [LARGE SCALE GENOMIC DNA]</scope>
    <source>
        <strain evidence="1 2">Femo</strain>
    </source>
</reference>
<proteinExistence type="predicted"/>
<accession>A0A828PTB8</accession>
<protein>
    <submittedName>
        <fullName evidence="1">Uncharacterized protein</fullName>
    </submittedName>
</protein>